<protein>
    <submittedName>
        <fullName evidence="2">Uncharacterized protein</fullName>
    </submittedName>
</protein>
<dbReference type="Proteomes" id="UP001428341">
    <property type="component" value="Unassembled WGS sequence"/>
</dbReference>
<dbReference type="AlphaFoldDB" id="A0AAP0LM64"/>
<organism evidence="2 3">
    <name type="scientific">Citrus x changshan-huyou</name>
    <dbReference type="NCBI Taxonomy" id="2935761"/>
    <lineage>
        <taxon>Eukaryota</taxon>
        <taxon>Viridiplantae</taxon>
        <taxon>Streptophyta</taxon>
        <taxon>Embryophyta</taxon>
        <taxon>Tracheophyta</taxon>
        <taxon>Spermatophyta</taxon>
        <taxon>Magnoliopsida</taxon>
        <taxon>eudicotyledons</taxon>
        <taxon>Gunneridae</taxon>
        <taxon>Pentapetalae</taxon>
        <taxon>rosids</taxon>
        <taxon>malvids</taxon>
        <taxon>Sapindales</taxon>
        <taxon>Rutaceae</taxon>
        <taxon>Aurantioideae</taxon>
        <taxon>Citrus</taxon>
    </lineage>
</organism>
<evidence type="ECO:0000256" key="1">
    <source>
        <dbReference type="SAM" id="MobiDB-lite"/>
    </source>
</evidence>
<feature type="region of interest" description="Disordered" evidence="1">
    <location>
        <begin position="46"/>
        <end position="71"/>
    </location>
</feature>
<proteinExistence type="predicted"/>
<accession>A0AAP0LM64</accession>
<evidence type="ECO:0000313" key="2">
    <source>
        <dbReference type="EMBL" id="KAK9175584.1"/>
    </source>
</evidence>
<comment type="caution">
    <text evidence="2">The sequence shown here is derived from an EMBL/GenBank/DDBJ whole genome shotgun (WGS) entry which is preliminary data.</text>
</comment>
<dbReference type="EMBL" id="JBCGBO010000025">
    <property type="protein sequence ID" value="KAK9175584.1"/>
    <property type="molecule type" value="Genomic_DNA"/>
</dbReference>
<name>A0AAP0LM64_9ROSI</name>
<evidence type="ECO:0000313" key="3">
    <source>
        <dbReference type="Proteomes" id="UP001428341"/>
    </source>
</evidence>
<reference evidence="2 3" key="1">
    <citation type="submission" date="2024-05" db="EMBL/GenBank/DDBJ databases">
        <title>Haplotype-resolved chromosome-level genome assembly of Huyou (Citrus changshanensis).</title>
        <authorList>
            <person name="Miao C."/>
            <person name="Chen W."/>
            <person name="Wu Y."/>
            <person name="Wang L."/>
            <person name="Zhao S."/>
            <person name="Grierson D."/>
            <person name="Xu C."/>
            <person name="Chen K."/>
        </authorList>
    </citation>
    <scope>NUCLEOTIDE SEQUENCE [LARGE SCALE GENOMIC DNA]</scope>
    <source>
        <strain evidence="2">01-14</strain>
        <tissue evidence="2">Leaf</tissue>
    </source>
</reference>
<gene>
    <name evidence="2" type="ORF">WN944_027591</name>
</gene>
<keyword evidence="3" id="KW-1185">Reference proteome</keyword>
<sequence>MACLCWCFYRRRKASEETFGYASSGFQELELNSSVNQKCKVIPPVQFPPTGEEKTADGVGSRNNGGGSHSNIWKKITRNIFCASATT</sequence>